<dbReference type="Gene3D" id="3.90.79.10">
    <property type="entry name" value="Nucleoside Triphosphate Pyrophosphohydrolase"/>
    <property type="match status" value="1"/>
</dbReference>
<dbReference type="PANTHER" id="PTHR21340">
    <property type="entry name" value="DIADENOSINE 5,5-P1,P4-TETRAPHOSPHATE PYROPHOSPHOHYDROLASE MUTT"/>
    <property type="match status" value="1"/>
</dbReference>
<reference evidence="3 4" key="1">
    <citation type="journal article" date="2019" name="Int. J. Syst. Evol. Microbiol.">
        <title>The Global Catalogue of Microorganisms (GCM) 10K type strain sequencing project: providing services to taxonomists for standard genome sequencing and annotation.</title>
        <authorList>
            <consortium name="The Broad Institute Genomics Platform"/>
            <consortium name="The Broad Institute Genome Sequencing Center for Infectious Disease"/>
            <person name="Wu L."/>
            <person name="Ma J."/>
        </authorList>
    </citation>
    <scope>NUCLEOTIDE SEQUENCE [LARGE SCALE GENOMIC DNA]</scope>
    <source>
        <strain evidence="3 4">JCM 14969</strain>
    </source>
</reference>
<dbReference type="SMART" id="SM00855">
    <property type="entry name" value="PGAM"/>
    <property type="match status" value="1"/>
</dbReference>
<accession>A0ABN2E6B0</accession>
<dbReference type="InterPro" id="IPR015797">
    <property type="entry name" value="NUDIX_hydrolase-like_dom_sf"/>
</dbReference>
<evidence type="ECO:0000313" key="3">
    <source>
        <dbReference type="EMBL" id="GAA1594750.1"/>
    </source>
</evidence>
<dbReference type="EMBL" id="BAAAOS010000041">
    <property type="protein sequence ID" value="GAA1594750.1"/>
    <property type="molecule type" value="Genomic_DNA"/>
</dbReference>
<dbReference type="CDD" id="cd03673">
    <property type="entry name" value="NUDIX_Ap6A_hydrolase"/>
    <property type="match status" value="1"/>
</dbReference>
<dbReference type="InterPro" id="IPR051325">
    <property type="entry name" value="Nudix_hydrolase_domain"/>
</dbReference>
<evidence type="ECO:0000259" key="2">
    <source>
        <dbReference type="PROSITE" id="PS51462"/>
    </source>
</evidence>
<dbReference type="SUPFAM" id="SSF53254">
    <property type="entry name" value="Phosphoglycerate mutase-like"/>
    <property type="match status" value="1"/>
</dbReference>
<dbReference type="PROSITE" id="PS51462">
    <property type="entry name" value="NUDIX"/>
    <property type="match status" value="1"/>
</dbReference>
<dbReference type="Pfam" id="PF00300">
    <property type="entry name" value="His_Phos_1"/>
    <property type="match status" value="1"/>
</dbReference>
<dbReference type="PROSITE" id="PS00893">
    <property type="entry name" value="NUDIX_BOX"/>
    <property type="match status" value="1"/>
</dbReference>
<dbReference type="InterPro" id="IPR000086">
    <property type="entry name" value="NUDIX_hydrolase_dom"/>
</dbReference>
<dbReference type="PANTHER" id="PTHR21340:SF0">
    <property type="entry name" value="BIS(5'-NUCLEOSYL)-TETRAPHOSPHATASE [ASYMMETRICAL]"/>
    <property type="match status" value="1"/>
</dbReference>
<evidence type="ECO:0000313" key="4">
    <source>
        <dbReference type="Proteomes" id="UP001500393"/>
    </source>
</evidence>
<dbReference type="InterPro" id="IPR029033">
    <property type="entry name" value="His_PPase_superfam"/>
</dbReference>
<comment type="caution">
    <text evidence="3">The sequence shown here is derived from an EMBL/GenBank/DDBJ whole genome shotgun (WGS) entry which is preliminary data.</text>
</comment>
<dbReference type="Gene3D" id="3.40.50.1240">
    <property type="entry name" value="Phosphoglycerate mutase-like"/>
    <property type="match status" value="1"/>
</dbReference>
<dbReference type="Proteomes" id="UP001500393">
    <property type="component" value="Unassembled WGS sequence"/>
</dbReference>
<gene>
    <name evidence="3" type="ORF">GCM10009789_56000</name>
</gene>
<dbReference type="RefSeq" id="WP_344219044.1">
    <property type="nucleotide sequence ID" value="NZ_BAAAOS010000041.1"/>
</dbReference>
<feature type="domain" description="Nudix hydrolase" evidence="2">
    <location>
        <begin position="5"/>
        <end position="136"/>
    </location>
</feature>
<protein>
    <submittedName>
        <fullName evidence="3">NUDIX hydrolase</fullName>
    </submittedName>
</protein>
<dbReference type="Pfam" id="PF00293">
    <property type="entry name" value="NUDIX"/>
    <property type="match status" value="1"/>
</dbReference>
<organism evidence="3 4">
    <name type="scientific">Kribbella sancticallisti</name>
    <dbReference type="NCBI Taxonomy" id="460087"/>
    <lineage>
        <taxon>Bacteria</taxon>
        <taxon>Bacillati</taxon>
        <taxon>Actinomycetota</taxon>
        <taxon>Actinomycetes</taxon>
        <taxon>Propionibacteriales</taxon>
        <taxon>Kribbellaceae</taxon>
        <taxon>Kribbella</taxon>
    </lineage>
</organism>
<name>A0ABN2E6B0_9ACTN</name>
<dbReference type="GO" id="GO:0016787">
    <property type="term" value="F:hydrolase activity"/>
    <property type="evidence" value="ECO:0007669"/>
    <property type="project" value="UniProtKB-KW"/>
</dbReference>
<sequence>MVNPATVIAAGSVVWRESRGGRQVLLVHRPRYDDWSLPKGKLTPNEHVLVAARREIEEETGQQVVLGPSVGIQRYDVRKNGGTVPKMVHYWSATVAGDEREFEPNDEVDDLEWLPVGKARRKLSYPRDVDVLDALDQVVPVVSSLVLLRHTEAVKRKAWDGKDTARPLTDAGAASADRLIEVLAAIGVDRIVSSDAERCTSSVAPYAEALGRPLHLQPEISERGFKTDPSGLHGLDAKLWKPGRVTVVCSHRPVLPALSRELGLRAGKFSPGAFLVAHRLADGRLVHERFQAP</sequence>
<dbReference type="InterPro" id="IPR013078">
    <property type="entry name" value="His_Pase_superF_clade-1"/>
</dbReference>
<dbReference type="InterPro" id="IPR020084">
    <property type="entry name" value="NUDIX_hydrolase_CS"/>
</dbReference>
<dbReference type="SUPFAM" id="SSF55811">
    <property type="entry name" value="Nudix"/>
    <property type="match status" value="1"/>
</dbReference>
<proteinExistence type="predicted"/>
<evidence type="ECO:0000256" key="1">
    <source>
        <dbReference type="ARBA" id="ARBA00022801"/>
    </source>
</evidence>
<keyword evidence="4" id="KW-1185">Reference proteome</keyword>
<keyword evidence="1 3" id="KW-0378">Hydrolase</keyword>